<feature type="signal peptide" evidence="2">
    <location>
        <begin position="1"/>
        <end position="26"/>
    </location>
</feature>
<organism evidence="4 5">
    <name type="scientific">Streptomyces kasugaensis</name>
    <dbReference type="NCBI Taxonomy" id="1946"/>
    <lineage>
        <taxon>Bacteria</taxon>
        <taxon>Bacillati</taxon>
        <taxon>Actinomycetota</taxon>
        <taxon>Actinomycetes</taxon>
        <taxon>Kitasatosporales</taxon>
        <taxon>Streptomycetaceae</taxon>
        <taxon>Streptomyces</taxon>
    </lineage>
</organism>
<protein>
    <recommendedName>
        <fullName evidence="3">DUF4097 domain-containing protein</fullName>
    </recommendedName>
</protein>
<evidence type="ECO:0000313" key="5">
    <source>
        <dbReference type="Proteomes" id="UP000292452"/>
    </source>
</evidence>
<name>A0A4Q9HRX8_STRKA</name>
<feature type="domain" description="DUF4097" evidence="3">
    <location>
        <begin position="98"/>
        <end position="230"/>
    </location>
</feature>
<dbReference type="AlphaFoldDB" id="A0A4Q9HRX8"/>
<accession>A0A4Q9HRX8</accession>
<keyword evidence="2" id="KW-0732">Signal</keyword>
<evidence type="ECO:0000259" key="3">
    <source>
        <dbReference type="Pfam" id="PF13349"/>
    </source>
</evidence>
<dbReference type="InterPro" id="IPR025164">
    <property type="entry name" value="Toastrack_DUF4097"/>
</dbReference>
<dbReference type="Gene3D" id="2.160.20.120">
    <property type="match status" value="1"/>
</dbReference>
<sequence>MARFRTSHLVLSGAAMSVLLTGCSLTATFGPAKRAERTYGVDGKITALSATTHGGDIEVVPVDGGGSVKVTEKYEYSNDKPNPEHKVEDGTLTLKAPDCPMGERCTVHYKVLLPRTASVDLHTSGGDITVRGTSGAVTAKTSGGNVTLVDSAARTAQVTTSGGDVDAGFTTVPDDVSGKTSGGDVTIRVPKGSYAVDASTSGGTRKVTVPTDESSRHKVAARTSGGDVTVRELGS</sequence>
<reference evidence="4 5" key="1">
    <citation type="submission" date="2019-02" db="EMBL/GenBank/DDBJ databases">
        <title>Draft Genome Sequence of Streptomyces sp. AM-2504, identified by 16S rRNA comparative analysis as a Streptomyces Kasugaensis strain.</title>
        <authorList>
            <person name="Napolioni V."/>
            <person name="Giuliodori A.M."/>
            <person name="Spurio R."/>
            <person name="Fabbretti A."/>
        </authorList>
    </citation>
    <scope>NUCLEOTIDE SEQUENCE [LARGE SCALE GENOMIC DNA]</scope>
    <source>
        <strain evidence="4 5">AM-2504</strain>
    </source>
</reference>
<feature type="region of interest" description="Disordered" evidence="1">
    <location>
        <begin position="197"/>
        <end position="235"/>
    </location>
</feature>
<dbReference type="RefSeq" id="WP_052860141.1">
    <property type="nucleotide sequence ID" value="NZ_NDXL01000003.1"/>
</dbReference>
<feature type="chain" id="PRO_5038689697" description="DUF4097 domain-containing protein" evidence="2">
    <location>
        <begin position="27"/>
        <end position="235"/>
    </location>
</feature>
<dbReference type="EMBL" id="SIXH01000196">
    <property type="protein sequence ID" value="TBO57758.1"/>
    <property type="molecule type" value="Genomic_DNA"/>
</dbReference>
<gene>
    <name evidence="4" type="ORF">EYS09_21070</name>
</gene>
<dbReference type="Proteomes" id="UP000292452">
    <property type="component" value="Unassembled WGS sequence"/>
</dbReference>
<dbReference type="Pfam" id="PF13349">
    <property type="entry name" value="DUF4097"/>
    <property type="match status" value="1"/>
</dbReference>
<dbReference type="GeneID" id="97377298"/>
<evidence type="ECO:0000313" key="4">
    <source>
        <dbReference type="EMBL" id="TBO57758.1"/>
    </source>
</evidence>
<evidence type="ECO:0000256" key="2">
    <source>
        <dbReference type="SAM" id="SignalP"/>
    </source>
</evidence>
<keyword evidence="5" id="KW-1185">Reference proteome</keyword>
<proteinExistence type="predicted"/>
<evidence type="ECO:0000256" key="1">
    <source>
        <dbReference type="SAM" id="MobiDB-lite"/>
    </source>
</evidence>
<comment type="caution">
    <text evidence="4">The sequence shown here is derived from an EMBL/GenBank/DDBJ whole genome shotgun (WGS) entry which is preliminary data.</text>
</comment>
<dbReference type="OrthoDB" id="4456952at2"/>
<dbReference type="PROSITE" id="PS51257">
    <property type="entry name" value="PROKAR_LIPOPROTEIN"/>
    <property type="match status" value="1"/>
</dbReference>